<dbReference type="Pfam" id="PF01409">
    <property type="entry name" value="tRNA-synt_2d"/>
    <property type="match status" value="1"/>
</dbReference>
<dbReference type="Pfam" id="PF18553">
    <property type="entry name" value="PheRS_DBD3"/>
    <property type="match status" value="1"/>
</dbReference>
<dbReference type="Gene3D" id="1.10.10.2330">
    <property type="match status" value="1"/>
</dbReference>
<dbReference type="GO" id="GO:0046872">
    <property type="term" value="F:metal ion binding"/>
    <property type="evidence" value="ECO:0007669"/>
    <property type="project" value="UniProtKB-KW"/>
</dbReference>
<evidence type="ECO:0000256" key="3">
    <source>
        <dbReference type="ARBA" id="ARBA00012814"/>
    </source>
</evidence>
<sequence length="545" mass="59488">MAANTGTAGAAASAGSGSGAASAPFSLSTTPTQEQVLKLVNEAANGKIEDSRTLVAAPAADAAGQDTGAAFKQRAQWQLTLQGVLNSLSSREMITYSNHDELSFALTSEGAQIVTEGSHEARLWNALPADSTQGLSIDALKEKIGAGSLKVGQGNAMKKKWIVKLPDGTFARNPAVSEIADDTRADLQHVARTGQPPAGDAKKVAELKKRTLISQQKLLYFSIAKGPAFALQVEKLETDLTAEMLSSGAWKKAPFKKYNFDAEGAVPAHGALHPLLKVREEFRNIFFEMGFSEMPTNRFVESSFWCFDSLFVPQQHAARDMQDTFFIRDPPAAKHIPEDYLERVSTVHSKGAYGSTGYKYPFSREVTEKLVLRTHTTAVSAAMLYKIANQPGGFKPAKLFSIDRVFRNEAVDATHLAEFHQVEGVVADYNTTLGDLIGFMQIFFSKMGVTDLRFKPAYNPYTEPSLEIFSYHKGLKKWVEIGNSGMFRPEMLRPMGLPDGVNVLGWGLSLERPTMIRYGINNIRDLVGHKVPIESVVAASAVRFS</sequence>
<keyword evidence="16" id="KW-1185">Reference proteome</keyword>
<comment type="caution">
    <text evidence="15">The sequence shown here is derived from an EMBL/GenBank/DDBJ whole genome shotgun (WGS) entry which is preliminary data.</text>
</comment>
<dbReference type="Proteomes" id="UP000077521">
    <property type="component" value="Unassembled WGS sequence"/>
</dbReference>
<evidence type="ECO:0000256" key="9">
    <source>
        <dbReference type="ARBA" id="ARBA00022842"/>
    </source>
</evidence>
<evidence type="ECO:0000256" key="13">
    <source>
        <dbReference type="SAM" id="MobiDB-lite"/>
    </source>
</evidence>
<keyword evidence="4" id="KW-0963">Cytoplasm</keyword>
<evidence type="ECO:0000313" key="16">
    <source>
        <dbReference type="Proteomes" id="UP000077521"/>
    </source>
</evidence>
<evidence type="ECO:0000256" key="12">
    <source>
        <dbReference type="ARBA" id="ARBA00030612"/>
    </source>
</evidence>
<dbReference type="InterPro" id="IPR002319">
    <property type="entry name" value="Phenylalanyl-tRNA_Synthase"/>
</dbReference>
<dbReference type="AlphaFoldDB" id="A0A177T873"/>
<dbReference type="InterPro" id="IPR040725">
    <property type="entry name" value="PheRS_DBD3"/>
</dbReference>
<organism evidence="15 16">
    <name type="scientific">Tilletia indica</name>
    <dbReference type="NCBI Taxonomy" id="43049"/>
    <lineage>
        <taxon>Eukaryota</taxon>
        <taxon>Fungi</taxon>
        <taxon>Dikarya</taxon>
        <taxon>Basidiomycota</taxon>
        <taxon>Ustilaginomycotina</taxon>
        <taxon>Exobasidiomycetes</taxon>
        <taxon>Tilletiales</taxon>
        <taxon>Tilletiaceae</taxon>
        <taxon>Tilletia</taxon>
    </lineage>
</organism>
<feature type="compositionally biased region" description="Low complexity" evidence="13">
    <location>
        <begin position="1"/>
        <end position="23"/>
    </location>
</feature>
<feature type="domain" description="Aminoacyl-transfer RNA synthetases class-II family profile" evidence="14">
    <location>
        <begin position="277"/>
        <end position="532"/>
    </location>
</feature>
<evidence type="ECO:0000313" key="15">
    <source>
        <dbReference type="EMBL" id="KAE8254305.1"/>
    </source>
</evidence>
<gene>
    <name evidence="15" type="ORF">A4X13_0g3467</name>
</gene>
<evidence type="ECO:0000256" key="8">
    <source>
        <dbReference type="ARBA" id="ARBA00022840"/>
    </source>
</evidence>
<evidence type="ECO:0000256" key="1">
    <source>
        <dbReference type="ARBA" id="ARBA00004496"/>
    </source>
</evidence>
<dbReference type="NCBIfam" id="NF003210">
    <property type="entry name" value="PRK04172.1"/>
    <property type="match status" value="1"/>
</dbReference>
<dbReference type="EC" id="6.1.1.20" evidence="3"/>
<evidence type="ECO:0000256" key="5">
    <source>
        <dbReference type="ARBA" id="ARBA00022598"/>
    </source>
</evidence>
<dbReference type="InterPro" id="IPR006195">
    <property type="entry name" value="aa-tRNA-synth_II"/>
</dbReference>
<reference evidence="15" key="1">
    <citation type="submission" date="2016-04" db="EMBL/GenBank/DDBJ databases">
        <authorList>
            <person name="Nguyen H.D."/>
            <person name="Samba Siva P."/>
            <person name="Cullis J."/>
            <person name="Levesque C.A."/>
            <person name="Hambleton S."/>
        </authorList>
    </citation>
    <scope>NUCLEOTIDE SEQUENCE</scope>
    <source>
        <strain evidence="15">DAOMC 236416</strain>
    </source>
</reference>
<comment type="subcellular location">
    <subcellularLocation>
        <location evidence="1">Cytoplasm</location>
    </subcellularLocation>
</comment>
<evidence type="ECO:0000256" key="11">
    <source>
        <dbReference type="ARBA" id="ARBA00023146"/>
    </source>
</evidence>
<keyword evidence="9" id="KW-0460">Magnesium</keyword>
<dbReference type="EMBL" id="LWDF02000195">
    <property type="protein sequence ID" value="KAE8254305.1"/>
    <property type="molecule type" value="Genomic_DNA"/>
</dbReference>
<dbReference type="FunFam" id="3.30.930.10:FF:000028">
    <property type="entry name" value="Phenylalanyl-tRNA synthetase alpha chain"/>
    <property type="match status" value="1"/>
</dbReference>
<name>A0A177T873_9BASI</name>
<evidence type="ECO:0000259" key="14">
    <source>
        <dbReference type="PROSITE" id="PS50862"/>
    </source>
</evidence>
<keyword evidence="10" id="KW-0648">Protein biosynthesis</keyword>
<evidence type="ECO:0000256" key="7">
    <source>
        <dbReference type="ARBA" id="ARBA00022741"/>
    </source>
</evidence>
<dbReference type="Gene3D" id="3.30.1370.240">
    <property type="match status" value="1"/>
</dbReference>
<evidence type="ECO:0000256" key="4">
    <source>
        <dbReference type="ARBA" id="ARBA00022490"/>
    </source>
</evidence>
<keyword evidence="6" id="KW-0479">Metal-binding</keyword>
<dbReference type="GO" id="GO:0009328">
    <property type="term" value="C:phenylalanine-tRNA ligase complex"/>
    <property type="evidence" value="ECO:0007669"/>
    <property type="project" value="TreeGrafter"/>
</dbReference>
<protein>
    <recommendedName>
        <fullName evidence="3">phenylalanine--tRNA ligase</fullName>
        <ecNumber evidence="3">6.1.1.20</ecNumber>
    </recommendedName>
    <alternativeName>
        <fullName evidence="12">Phenylalanyl-tRNA synthetase alpha subunit</fullName>
    </alternativeName>
</protein>
<feature type="region of interest" description="Disordered" evidence="13">
    <location>
        <begin position="1"/>
        <end position="27"/>
    </location>
</feature>
<evidence type="ECO:0000256" key="2">
    <source>
        <dbReference type="ARBA" id="ARBA00006703"/>
    </source>
</evidence>
<evidence type="ECO:0000256" key="6">
    <source>
        <dbReference type="ARBA" id="ARBA00022723"/>
    </source>
</evidence>
<evidence type="ECO:0000256" key="10">
    <source>
        <dbReference type="ARBA" id="ARBA00022917"/>
    </source>
</evidence>
<accession>A0A177T873</accession>
<dbReference type="InterPro" id="IPR045864">
    <property type="entry name" value="aa-tRNA-synth_II/BPL/LPL"/>
</dbReference>
<dbReference type="OrthoDB" id="238316at2759"/>
<keyword evidence="8" id="KW-0067">ATP-binding</keyword>
<comment type="similarity">
    <text evidence="2">Belongs to the class-II aminoacyl-tRNA synthetase family. Phe-tRNA synthetase alpha subunit type 2 subfamily.</text>
</comment>
<dbReference type="PROSITE" id="PS50862">
    <property type="entry name" value="AA_TRNA_LIGASE_II"/>
    <property type="match status" value="1"/>
</dbReference>
<dbReference type="GO" id="GO:0000049">
    <property type="term" value="F:tRNA binding"/>
    <property type="evidence" value="ECO:0007669"/>
    <property type="project" value="InterPro"/>
</dbReference>
<dbReference type="GO" id="GO:0005524">
    <property type="term" value="F:ATP binding"/>
    <property type="evidence" value="ECO:0007669"/>
    <property type="project" value="UniProtKB-KW"/>
</dbReference>
<keyword evidence="11" id="KW-0030">Aminoacyl-tRNA synthetase</keyword>
<dbReference type="CDD" id="cd00496">
    <property type="entry name" value="PheRS_alpha_core"/>
    <property type="match status" value="1"/>
</dbReference>
<dbReference type="PANTHER" id="PTHR11538:SF40">
    <property type="entry name" value="PHENYLALANINE--TRNA LIGASE ALPHA SUBUNIT"/>
    <property type="match status" value="1"/>
</dbReference>
<keyword evidence="7" id="KW-0547">Nucleotide-binding</keyword>
<dbReference type="GO" id="GO:0006432">
    <property type="term" value="P:phenylalanyl-tRNA aminoacylation"/>
    <property type="evidence" value="ECO:0007669"/>
    <property type="project" value="InterPro"/>
</dbReference>
<dbReference type="Gene3D" id="3.30.930.10">
    <property type="entry name" value="Bira Bifunctional Protein, Domain 2"/>
    <property type="match status" value="1"/>
</dbReference>
<dbReference type="NCBIfam" id="TIGR00468">
    <property type="entry name" value="pheS"/>
    <property type="match status" value="1"/>
</dbReference>
<proteinExistence type="inferred from homology"/>
<reference evidence="15" key="2">
    <citation type="journal article" date="2019" name="IMA Fungus">
        <title>Genome sequencing and comparison of five Tilletia species to identify candidate genes for the detection of regulated species infecting wheat.</title>
        <authorList>
            <person name="Nguyen H.D.T."/>
            <person name="Sultana T."/>
            <person name="Kesanakurti P."/>
            <person name="Hambleton S."/>
        </authorList>
    </citation>
    <scope>NUCLEOTIDE SEQUENCE</scope>
    <source>
        <strain evidence="15">DAOMC 236416</strain>
    </source>
</reference>
<dbReference type="PANTHER" id="PTHR11538">
    <property type="entry name" value="PHENYLALANYL-TRNA SYNTHETASE"/>
    <property type="match status" value="1"/>
</dbReference>
<keyword evidence="5" id="KW-0436">Ligase</keyword>
<dbReference type="SUPFAM" id="SSF55681">
    <property type="entry name" value="Class II aaRS and biotin synthetases"/>
    <property type="match status" value="1"/>
</dbReference>
<dbReference type="Gene3D" id="1.10.10.2320">
    <property type="match status" value="1"/>
</dbReference>
<dbReference type="GO" id="GO:0005829">
    <property type="term" value="C:cytosol"/>
    <property type="evidence" value="ECO:0007669"/>
    <property type="project" value="TreeGrafter"/>
</dbReference>
<dbReference type="GO" id="GO:0004826">
    <property type="term" value="F:phenylalanine-tRNA ligase activity"/>
    <property type="evidence" value="ECO:0007669"/>
    <property type="project" value="UniProtKB-EC"/>
</dbReference>
<dbReference type="InterPro" id="IPR004529">
    <property type="entry name" value="Phe-tRNA-synth_IIc_asu"/>
</dbReference>